<organism evidence="1 2">
    <name type="scientific">Purpureocillium lilacinum</name>
    <name type="common">Paecilomyces lilacinus</name>
    <dbReference type="NCBI Taxonomy" id="33203"/>
    <lineage>
        <taxon>Eukaryota</taxon>
        <taxon>Fungi</taxon>
        <taxon>Dikarya</taxon>
        <taxon>Ascomycota</taxon>
        <taxon>Pezizomycotina</taxon>
        <taxon>Sordariomycetes</taxon>
        <taxon>Hypocreomycetidae</taxon>
        <taxon>Hypocreales</taxon>
        <taxon>Ophiocordycipitaceae</taxon>
        <taxon>Purpureocillium</taxon>
    </lineage>
</organism>
<gene>
    <name evidence="1" type="ORF">PCL_09140</name>
</gene>
<accession>A0A2U3EH72</accession>
<dbReference type="EMBL" id="LCWV01000004">
    <property type="protein sequence ID" value="PWI73864.1"/>
    <property type="molecule type" value="Genomic_DNA"/>
</dbReference>
<dbReference type="AlphaFoldDB" id="A0A2U3EH72"/>
<reference evidence="1 2" key="1">
    <citation type="journal article" date="2016" name="Front. Microbiol.">
        <title>Genome and transcriptome sequences reveal the specific parasitism of the nematophagous Purpureocillium lilacinum 36-1.</title>
        <authorList>
            <person name="Xie J."/>
            <person name="Li S."/>
            <person name="Mo C."/>
            <person name="Xiao X."/>
            <person name="Peng D."/>
            <person name="Wang G."/>
            <person name="Xiao Y."/>
        </authorList>
    </citation>
    <scope>NUCLEOTIDE SEQUENCE [LARGE SCALE GENOMIC DNA]</scope>
    <source>
        <strain evidence="1 2">36-1</strain>
    </source>
</reference>
<name>A0A2U3EH72_PURLI</name>
<sequence length="132" mass="13928">MNAGTGDPGGLGGGLGAPGLLESPQLRCSRPLNAIRRATLHCAVWPNPISTSGQPRVPLPPPPELTTTWTTVHCLRSLLQHHDPRPLDACTACDRWTAASLAIDTAATFAQANRCTLVSEARCSLNRQGPSD</sequence>
<dbReference type="Proteomes" id="UP000245956">
    <property type="component" value="Unassembled WGS sequence"/>
</dbReference>
<evidence type="ECO:0000313" key="1">
    <source>
        <dbReference type="EMBL" id="PWI73864.1"/>
    </source>
</evidence>
<comment type="caution">
    <text evidence="1">The sequence shown here is derived from an EMBL/GenBank/DDBJ whole genome shotgun (WGS) entry which is preliminary data.</text>
</comment>
<evidence type="ECO:0000313" key="2">
    <source>
        <dbReference type="Proteomes" id="UP000245956"/>
    </source>
</evidence>
<protein>
    <submittedName>
        <fullName evidence="1">Uncharacterized protein</fullName>
    </submittedName>
</protein>
<proteinExistence type="predicted"/>